<proteinExistence type="inferred from homology"/>
<dbReference type="GO" id="GO:0005794">
    <property type="term" value="C:Golgi apparatus"/>
    <property type="evidence" value="ECO:0007669"/>
    <property type="project" value="TreeGrafter"/>
</dbReference>
<evidence type="ECO:0000256" key="5">
    <source>
        <dbReference type="ARBA" id="ARBA00022989"/>
    </source>
</evidence>
<feature type="transmembrane region" description="Helical" evidence="7">
    <location>
        <begin position="118"/>
        <end position="135"/>
    </location>
</feature>
<dbReference type="AlphaFoldDB" id="A0AAV3YQR1"/>
<dbReference type="GO" id="GO:0008021">
    <property type="term" value="C:synaptic vesicle"/>
    <property type="evidence" value="ECO:0007669"/>
    <property type="project" value="UniProtKB-SubCell"/>
</dbReference>
<comment type="similarity">
    <text evidence="3 7">Belongs to the PRA1 family.</text>
</comment>
<organism evidence="8 9">
    <name type="scientific">Plakobranchus ocellatus</name>
    <dbReference type="NCBI Taxonomy" id="259542"/>
    <lineage>
        <taxon>Eukaryota</taxon>
        <taxon>Metazoa</taxon>
        <taxon>Spiralia</taxon>
        <taxon>Lophotrochozoa</taxon>
        <taxon>Mollusca</taxon>
        <taxon>Gastropoda</taxon>
        <taxon>Heterobranchia</taxon>
        <taxon>Euthyneura</taxon>
        <taxon>Panpulmonata</taxon>
        <taxon>Sacoglossa</taxon>
        <taxon>Placobranchoidea</taxon>
        <taxon>Plakobranchidae</taxon>
        <taxon>Plakobranchus</taxon>
    </lineage>
</organism>
<evidence type="ECO:0000313" key="9">
    <source>
        <dbReference type="Proteomes" id="UP000735302"/>
    </source>
</evidence>
<dbReference type="InterPro" id="IPR004895">
    <property type="entry name" value="Prenylated_rab_accept_PRA1"/>
</dbReference>
<comment type="caution">
    <text evidence="8">The sequence shown here is derived from an EMBL/GenBank/DDBJ whole genome shotgun (WGS) entry which is preliminary data.</text>
</comment>
<reference evidence="8 9" key="1">
    <citation type="journal article" date="2021" name="Elife">
        <title>Chloroplast acquisition without the gene transfer in kleptoplastic sea slugs, Plakobranchus ocellatus.</title>
        <authorList>
            <person name="Maeda T."/>
            <person name="Takahashi S."/>
            <person name="Yoshida T."/>
            <person name="Shimamura S."/>
            <person name="Takaki Y."/>
            <person name="Nagai Y."/>
            <person name="Toyoda A."/>
            <person name="Suzuki Y."/>
            <person name="Arimoto A."/>
            <person name="Ishii H."/>
            <person name="Satoh N."/>
            <person name="Nishiyama T."/>
            <person name="Hasebe M."/>
            <person name="Maruyama T."/>
            <person name="Minagawa J."/>
            <person name="Obokata J."/>
            <person name="Shigenobu S."/>
        </authorList>
    </citation>
    <scope>NUCLEOTIDE SEQUENCE [LARGE SCALE GENOMIC DNA]</scope>
</reference>
<evidence type="ECO:0000256" key="3">
    <source>
        <dbReference type="ARBA" id="ARBA00006483"/>
    </source>
</evidence>
<evidence type="ECO:0000256" key="6">
    <source>
        <dbReference type="ARBA" id="ARBA00023136"/>
    </source>
</evidence>
<dbReference type="PANTHER" id="PTHR19317:SF0">
    <property type="entry name" value="PRENYLATED RAB ACCEPTOR PROTEIN 1"/>
    <property type="match status" value="1"/>
</dbReference>
<evidence type="ECO:0000256" key="1">
    <source>
        <dbReference type="ARBA" id="ARBA00004141"/>
    </source>
</evidence>
<feature type="transmembrane region" description="Helical" evidence="7">
    <location>
        <begin position="95"/>
        <end position="112"/>
    </location>
</feature>
<keyword evidence="5 7" id="KW-1133">Transmembrane helix</keyword>
<keyword evidence="9" id="KW-1185">Reference proteome</keyword>
<protein>
    <recommendedName>
        <fullName evidence="7">PRA1 family protein</fullName>
    </recommendedName>
</protein>
<dbReference type="Proteomes" id="UP000735302">
    <property type="component" value="Unassembled WGS sequence"/>
</dbReference>
<name>A0AAV3YQR1_9GAST</name>
<keyword evidence="4 7" id="KW-0812">Transmembrane</keyword>
<comment type="subcellular location">
    <subcellularLocation>
        <location evidence="2">Cytoplasmic vesicle</location>
        <location evidence="2">Secretory vesicle</location>
        <location evidence="2">Synaptic vesicle</location>
    </subcellularLocation>
    <subcellularLocation>
        <location evidence="1 7">Membrane</location>
        <topology evidence="1 7">Multi-pass membrane protein</topology>
    </subcellularLocation>
</comment>
<evidence type="ECO:0000256" key="4">
    <source>
        <dbReference type="ARBA" id="ARBA00022692"/>
    </source>
</evidence>
<gene>
    <name evidence="8" type="ORF">PoB_001158500</name>
</gene>
<evidence type="ECO:0000313" key="8">
    <source>
        <dbReference type="EMBL" id="GFN85079.1"/>
    </source>
</evidence>
<feature type="transmembrane region" description="Helical" evidence="7">
    <location>
        <begin position="156"/>
        <end position="181"/>
    </location>
</feature>
<dbReference type="EMBL" id="BLXT01001362">
    <property type="protein sequence ID" value="GFN85079.1"/>
    <property type="molecule type" value="Genomic_DNA"/>
</dbReference>
<keyword evidence="6 7" id="KW-0472">Membrane</keyword>
<dbReference type="Pfam" id="PF03208">
    <property type="entry name" value="PRA1"/>
    <property type="match status" value="1"/>
</dbReference>
<dbReference type="GO" id="GO:0016020">
    <property type="term" value="C:membrane"/>
    <property type="evidence" value="ECO:0007669"/>
    <property type="project" value="UniProtKB-SubCell"/>
</dbReference>
<sequence length="210" mass="23855">MRKKCGNSAEKEKKIRPQICQCGRIKARWQKKIVSAGAPTYDLRLRAVPLLNTTARELFPCTRERVKPWADFINCEKMGLPGSVFILPFRIIGNIDRFLGNYLLVILGSIIYFNPTLLILLVAICACLMAFYLISTKKQERNIPIMGREHNLAKQYAAVGAASFLLYWKVGVGLTNFWVIIGSSFFVIMLHANVYETQEEIEVPLLLLDT</sequence>
<accession>A0AAV3YQR1</accession>
<dbReference type="PANTHER" id="PTHR19317">
    <property type="entry name" value="PRENYLATED RAB ACCEPTOR 1-RELATED"/>
    <property type="match status" value="1"/>
</dbReference>
<evidence type="ECO:0000256" key="7">
    <source>
        <dbReference type="RuleBase" id="RU363107"/>
    </source>
</evidence>
<evidence type="ECO:0000256" key="2">
    <source>
        <dbReference type="ARBA" id="ARBA00004234"/>
    </source>
</evidence>